<keyword evidence="2" id="KW-0808">Transferase</keyword>
<dbReference type="InterPro" id="IPR003702">
    <property type="entry name" value="ActCoA_hydro_N"/>
</dbReference>
<dbReference type="EMBL" id="FNQE01000042">
    <property type="protein sequence ID" value="SDZ36095.1"/>
    <property type="molecule type" value="Genomic_DNA"/>
</dbReference>
<dbReference type="Pfam" id="PF13336">
    <property type="entry name" value="AcetylCoA_hyd_C"/>
    <property type="match status" value="1"/>
</dbReference>
<dbReference type="InterPro" id="IPR046433">
    <property type="entry name" value="ActCoA_hydro"/>
</dbReference>
<comment type="similarity">
    <text evidence="1">Belongs to the acetyl-CoA hydrolase/transferase family.</text>
</comment>
<dbReference type="GO" id="GO:0016787">
    <property type="term" value="F:hydrolase activity"/>
    <property type="evidence" value="ECO:0007669"/>
    <property type="project" value="UniProtKB-KW"/>
</dbReference>
<dbReference type="PANTHER" id="PTHR21432:SF20">
    <property type="entry name" value="ACETYL-COA HYDROLASE"/>
    <property type="match status" value="1"/>
</dbReference>
<keyword evidence="6" id="KW-1185">Reference proteome</keyword>
<dbReference type="Gene3D" id="3.40.1080.10">
    <property type="entry name" value="Glutaconate Coenzyme A-transferase"/>
    <property type="match status" value="1"/>
</dbReference>
<evidence type="ECO:0000313" key="5">
    <source>
        <dbReference type="EMBL" id="SDZ36095.1"/>
    </source>
</evidence>
<dbReference type="Gene3D" id="3.40.1080.20">
    <property type="entry name" value="Acetyl-CoA hydrolase/transferase C-terminal domain"/>
    <property type="match status" value="1"/>
</dbReference>
<accession>A0A1H3SES0</accession>
<protein>
    <submittedName>
        <fullName evidence="5">Acyl-CoA hydrolase</fullName>
    </submittedName>
</protein>
<name>A0A1H3SES0_9FIRM</name>
<dbReference type="AlphaFoldDB" id="A0A1H3SES0"/>
<dbReference type="Proteomes" id="UP000198625">
    <property type="component" value="Unassembled WGS sequence"/>
</dbReference>
<evidence type="ECO:0000256" key="2">
    <source>
        <dbReference type="ARBA" id="ARBA00022679"/>
    </source>
</evidence>
<dbReference type="STRING" id="415015.SAMN05660462_02847"/>
<dbReference type="PANTHER" id="PTHR21432">
    <property type="entry name" value="ACETYL-COA HYDROLASE-RELATED"/>
    <property type="match status" value="1"/>
</dbReference>
<dbReference type="InterPro" id="IPR037171">
    <property type="entry name" value="NagB/RpiA_transferase-like"/>
</dbReference>
<dbReference type="SUPFAM" id="SSF100950">
    <property type="entry name" value="NagB/RpiA/CoA transferase-like"/>
    <property type="match status" value="2"/>
</dbReference>
<sequence>MTNRNYEEYRRKLTSIEDVLKLIKSGDEIVAGFCALEPIAILSQLHNIKDRVENVTVWYTLGLTNHKFYSDPEMKDTFTTKSWFYSDPIREAHKLGTVSYQPSHLHNGMTRKLEVKAPNVFIGTVSAMDKHGYVRVPLSVLYEKEFIEKADTVIMEVNPNLPQVHGDTHIHISEIDYIVEVDRPVPQLPKSTLSEHDRTIGEYVSTLVNDGDTIQLGIGRIPDAVAQAFMNKSDLGVHTEMITSSMADLAKAGVITGKRKNLHQRKMVGTFAFGDKELYEFLDNNPSVALMRGPYVNSPFVIAQNDNMVSINTAIQVDLTGQICSESIGTMQYSGTGGQSDTAIGAIHSKNGRSIIALYSTAKNGTISTIQPYLTPGATVTLHRNNIDYVVTEFGIAPMKGRTIRERVNNLIGISHPNFRNELKENAIKLGIV</sequence>
<organism evidence="5 6">
    <name type="scientific">Proteiniborus ethanoligenes</name>
    <dbReference type="NCBI Taxonomy" id="415015"/>
    <lineage>
        <taxon>Bacteria</taxon>
        <taxon>Bacillati</taxon>
        <taxon>Bacillota</taxon>
        <taxon>Clostridia</taxon>
        <taxon>Eubacteriales</taxon>
        <taxon>Proteiniborus</taxon>
    </lineage>
</organism>
<dbReference type="InterPro" id="IPR038460">
    <property type="entry name" value="AcetylCoA_hyd_C_sf"/>
</dbReference>
<feature type="domain" description="Acetyl-CoA hydrolase/transferase N-terminal" evidence="3">
    <location>
        <begin position="6"/>
        <end position="186"/>
    </location>
</feature>
<dbReference type="RefSeq" id="WP_091732712.1">
    <property type="nucleotide sequence ID" value="NZ_FNQE01000042.1"/>
</dbReference>
<evidence type="ECO:0000259" key="4">
    <source>
        <dbReference type="Pfam" id="PF13336"/>
    </source>
</evidence>
<dbReference type="OrthoDB" id="9801795at2"/>
<gene>
    <name evidence="5" type="ORF">SAMN05660462_02847</name>
</gene>
<dbReference type="InterPro" id="IPR026888">
    <property type="entry name" value="AcetylCoA_hyd_C"/>
</dbReference>
<proteinExistence type="inferred from homology"/>
<dbReference type="GO" id="GO:0008775">
    <property type="term" value="F:acetate CoA-transferase activity"/>
    <property type="evidence" value="ECO:0007669"/>
    <property type="project" value="InterPro"/>
</dbReference>
<evidence type="ECO:0000313" key="6">
    <source>
        <dbReference type="Proteomes" id="UP000198625"/>
    </source>
</evidence>
<dbReference type="Gene3D" id="3.30.750.70">
    <property type="entry name" value="4-hydroxybutyrate coenzyme like domains"/>
    <property type="match status" value="1"/>
</dbReference>
<evidence type="ECO:0000259" key="3">
    <source>
        <dbReference type="Pfam" id="PF02550"/>
    </source>
</evidence>
<reference evidence="5 6" key="1">
    <citation type="submission" date="2016-10" db="EMBL/GenBank/DDBJ databases">
        <authorList>
            <person name="de Groot N.N."/>
        </authorList>
    </citation>
    <scope>NUCLEOTIDE SEQUENCE [LARGE SCALE GENOMIC DNA]</scope>
    <source>
        <strain evidence="5 6">DSM 21650</strain>
    </source>
</reference>
<feature type="domain" description="Acetyl-CoA hydrolase/transferase C-terminal" evidence="4">
    <location>
        <begin position="274"/>
        <end position="427"/>
    </location>
</feature>
<keyword evidence="5" id="KW-0378">Hydrolase</keyword>
<dbReference type="Pfam" id="PF02550">
    <property type="entry name" value="AcetylCoA_hydro"/>
    <property type="match status" value="1"/>
</dbReference>
<dbReference type="GO" id="GO:0006083">
    <property type="term" value="P:acetate metabolic process"/>
    <property type="evidence" value="ECO:0007669"/>
    <property type="project" value="InterPro"/>
</dbReference>
<evidence type="ECO:0000256" key="1">
    <source>
        <dbReference type="ARBA" id="ARBA00009632"/>
    </source>
</evidence>